<keyword evidence="2" id="KW-0805">Transcription regulation</keyword>
<comment type="similarity">
    <text evidence="1">Belongs to the sigma-70 factor family. ECF subfamily.</text>
</comment>
<evidence type="ECO:0000259" key="7">
    <source>
        <dbReference type="Pfam" id="PF04545"/>
    </source>
</evidence>
<evidence type="ECO:0000313" key="8">
    <source>
        <dbReference type="EMBL" id="RUO79137.1"/>
    </source>
</evidence>
<evidence type="ECO:0000256" key="1">
    <source>
        <dbReference type="ARBA" id="ARBA00010641"/>
    </source>
</evidence>
<dbReference type="Proteomes" id="UP000288279">
    <property type="component" value="Unassembled WGS sequence"/>
</dbReference>
<dbReference type="InterPro" id="IPR039425">
    <property type="entry name" value="RNA_pol_sigma-70-like"/>
</dbReference>
<dbReference type="InterPro" id="IPR036388">
    <property type="entry name" value="WH-like_DNA-bd_sf"/>
</dbReference>
<evidence type="ECO:0000313" key="9">
    <source>
        <dbReference type="Proteomes" id="UP000288279"/>
    </source>
</evidence>
<proteinExistence type="inferred from homology"/>
<dbReference type="InterPro" id="IPR013325">
    <property type="entry name" value="RNA_pol_sigma_r2"/>
</dbReference>
<evidence type="ECO:0008006" key="10">
    <source>
        <dbReference type="Google" id="ProtNLM"/>
    </source>
</evidence>
<name>A0A432ZMN1_9GAMM</name>
<dbReference type="SUPFAM" id="SSF88659">
    <property type="entry name" value="Sigma3 and sigma4 domains of RNA polymerase sigma factors"/>
    <property type="match status" value="1"/>
</dbReference>
<dbReference type="GO" id="GO:0003677">
    <property type="term" value="F:DNA binding"/>
    <property type="evidence" value="ECO:0007669"/>
    <property type="project" value="UniProtKB-KW"/>
</dbReference>
<evidence type="ECO:0000256" key="2">
    <source>
        <dbReference type="ARBA" id="ARBA00023015"/>
    </source>
</evidence>
<dbReference type="Pfam" id="PF04542">
    <property type="entry name" value="Sigma70_r2"/>
    <property type="match status" value="1"/>
</dbReference>
<keyword evidence="3" id="KW-0731">Sigma factor</keyword>
<sequence>MVSTNFATQLDHSLISAAKRGRSAAQRVIFETYKTPVYRLIRGLTRDPELAQDLSQDAFIQAFQKLPQLQDHNALGSWLKQLSVNLTLAHLRKPQRLVAVDSAALEHEESPQPSQAAAERLSELDDLEKYLELLQPEEQQIVWLYLVEDFNHNEIAELYQIPAATIRQRYHRALKKLQQGVLKYVE</sequence>
<comment type="caution">
    <text evidence="8">The sequence shown here is derived from an EMBL/GenBank/DDBJ whole genome shotgun (WGS) entry which is preliminary data.</text>
</comment>
<dbReference type="InterPro" id="IPR014284">
    <property type="entry name" value="RNA_pol_sigma-70_dom"/>
</dbReference>
<evidence type="ECO:0000256" key="3">
    <source>
        <dbReference type="ARBA" id="ARBA00023082"/>
    </source>
</evidence>
<keyword evidence="9" id="KW-1185">Reference proteome</keyword>
<protein>
    <recommendedName>
        <fullName evidence="10">RNA polymerase subunit sigma-24</fullName>
    </recommendedName>
</protein>
<dbReference type="Gene3D" id="1.10.10.10">
    <property type="entry name" value="Winged helix-like DNA-binding domain superfamily/Winged helix DNA-binding domain"/>
    <property type="match status" value="1"/>
</dbReference>
<dbReference type="CDD" id="cd06171">
    <property type="entry name" value="Sigma70_r4"/>
    <property type="match status" value="1"/>
</dbReference>
<dbReference type="SUPFAM" id="SSF88946">
    <property type="entry name" value="Sigma2 domain of RNA polymerase sigma factors"/>
    <property type="match status" value="1"/>
</dbReference>
<dbReference type="GO" id="GO:0016987">
    <property type="term" value="F:sigma factor activity"/>
    <property type="evidence" value="ECO:0007669"/>
    <property type="project" value="UniProtKB-KW"/>
</dbReference>
<dbReference type="InterPro" id="IPR013324">
    <property type="entry name" value="RNA_pol_sigma_r3/r4-like"/>
</dbReference>
<dbReference type="AlphaFoldDB" id="A0A432ZMN1"/>
<dbReference type="Gene3D" id="1.10.1740.10">
    <property type="match status" value="1"/>
</dbReference>
<dbReference type="GO" id="GO:0006352">
    <property type="term" value="P:DNA-templated transcription initiation"/>
    <property type="evidence" value="ECO:0007669"/>
    <property type="project" value="InterPro"/>
</dbReference>
<accession>A0A432ZMN1</accession>
<keyword evidence="5" id="KW-0804">Transcription</keyword>
<dbReference type="NCBIfam" id="TIGR02937">
    <property type="entry name" value="sigma70-ECF"/>
    <property type="match status" value="1"/>
</dbReference>
<organism evidence="8 9">
    <name type="scientific">Pseudidiomarina taiwanensis</name>
    <dbReference type="NCBI Taxonomy" id="337250"/>
    <lineage>
        <taxon>Bacteria</taxon>
        <taxon>Pseudomonadati</taxon>
        <taxon>Pseudomonadota</taxon>
        <taxon>Gammaproteobacteria</taxon>
        <taxon>Alteromonadales</taxon>
        <taxon>Idiomarinaceae</taxon>
        <taxon>Pseudidiomarina</taxon>
    </lineage>
</organism>
<evidence type="ECO:0000256" key="5">
    <source>
        <dbReference type="ARBA" id="ARBA00023163"/>
    </source>
</evidence>
<dbReference type="PANTHER" id="PTHR43133:SF8">
    <property type="entry name" value="RNA POLYMERASE SIGMA FACTOR HI_1459-RELATED"/>
    <property type="match status" value="1"/>
</dbReference>
<dbReference type="PANTHER" id="PTHR43133">
    <property type="entry name" value="RNA POLYMERASE ECF-TYPE SIGMA FACTO"/>
    <property type="match status" value="1"/>
</dbReference>
<feature type="domain" description="RNA polymerase sigma-70 region 4" evidence="7">
    <location>
        <begin position="131"/>
        <end position="178"/>
    </location>
</feature>
<feature type="domain" description="RNA polymerase sigma-70 region 2" evidence="6">
    <location>
        <begin position="30"/>
        <end position="96"/>
    </location>
</feature>
<gene>
    <name evidence="8" type="ORF">CWI83_01095</name>
</gene>
<keyword evidence="4" id="KW-0238">DNA-binding</keyword>
<dbReference type="InterPro" id="IPR007627">
    <property type="entry name" value="RNA_pol_sigma70_r2"/>
</dbReference>
<reference evidence="8 9" key="1">
    <citation type="journal article" date="2011" name="Front. Microbiol.">
        <title>Genomic signatures of strain selection and enhancement in Bacillus atrophaeus var. globigii, a historical biowarfare simulant.</title>
        <authorList>
            <person name="Gibbons H.S."/>
            <person name="Broomall S.M."/>
            <person name="McNew L.A."/>
            <person name="Daligault H."/>
            <person name="Chapman C."/>
            <person name="Bruce D."/>
            <person name="Karavis M."/>
            <person name="Krepps M."/>
            <person name="McGregor P.A."/>
            <person name="Hong C."/>
            <person name="Park K.H."/>
            <person name="Akmal A."/>
            <person name="Feldman A."/>
            <person name="Lin J.S."/>
            <person name="Chang W.E."/>
            <person name="Higgs B.W."/>
            <person name="Demirev P."/>
            <person name="Lindquist J."/>
            <person name="Liem A."/>
            <person name="Fochler E."/>
            <person name="Read T.D."/>
            <person name="Tapia R."/>
            <person name="Johnson S."/>
            <person name="Bishop-Lilly K.A."/>
            <person name="Detter C."/>
            <person name="Han C."/>
            <person name="Sozhamannan S."/>
            <person name="Rosenzweig C.N."/>
            <person name="Skowronski E.W."/>
        </authorList>
    </citation>
    <scope>NUCLEOTIDE SEQUENCE [LARGE SCALE GENOMIC DNA]</scope>
    <source>
        <strain evidence="8 9">PIT1</strain>
    </source>
</reference>
<dbReference type="EMBL" id="PIQG01000001">
    <property type="protein sequence ID" value="RUO79137.1"/>
    <property type="molecule type" value="Genomic_DNA"/>
</dbReference>
<dbReference type="InterPro" id="IPR007630">
    <property type="entry name" value="RNA_pol_sigma70_r4"/>
</dbReference>
<evidence type="ECO:0000256" key="4">
    <source>
        <dbReference type="ARBA" id="ARBA00023125"/>
    </source>
</evidence>
<evidence type="ECO:0000259" key="6">
    <source>
        <dbReference type="Pfam" id="PF04542"/>
    </source>
</evidence>
<dbReference type="Pfam" id="PF04545">
    <property type="entry name" value="Sigma70_r4"/>
    <property type="match status" value="1"/>
</dbReference>